<feature type="compositionally biased region" description="Pro residues" evidence="1">
    <location>
        <begin position="213"/>
        <end position="224"/>
    </location>
</feature>
<organism evidence="2 3">
    <name type="scientific">Roseovarius albus</name>
    <dbReference type="NCBI Taxonomy" id="1247867"/>
    <lineage>
        <taxon>Bacteria</taxon>
        <taxon>Pseudomonadati</taxon>
        <taxon>Pseudomonadota</taxon>
        <taxon>Alphaproteobacteria</taxon>
        <taxon>Rhodobacterales</taxon>
        <taxon>Roseobacteraceae</taxon>
        <taxon>Roseovarius</taxon>
    </lineage>
</organism>
<feature type="region of interest" description="Disordered" evidence="1">
    <location>
        <begin position="208"/>
        <end position="258"/>
    </location>
</feature>
<feature type="compositionally biased region" description="Basic and acidic residues" evidence="1">
    <location>
        <begin position="81"/>
        <end position="102"/>
    </location>
</feature>
<feature type="compositionally biased region" description="Polar residues" evidence="1">
    <location>
        <begin position="54"/>
        <end position="79"/>
    </location>
</feature>
<reference evidence="2 3" key="1">
    <citation type="submission" date="2017-03" db="EMBL/GenBank/DDBJ databases">
        <authorList>
            <person name="Afonso C.L."/>
            <person name="Miller P.J."/>
            <person name="Scott M.A."/>
            <person name="Spackman E."/>
            <person name="Goraichik I."/>
            <person name="Dimitrov K.M."/>
            <person name="Suarez D.L."/>
            <person name="Swayne D.E."/>
        </authorList>
    </citation>
    <scope>NUCLEOTIDE SEQUENCE [LARGE SCALE GENOMIC DNA]</scope>
    <source>
        <strain evidence="2 3">CECT 7450</strain>
    </source>
</reference>
<accession>A0A1X6ZT17</accession>
<dbReference type="AlphaFoldDB" id="A0A1X6ZT17"/>
<evidence type="ECO:0000256" key="1">
    <source>
        <dbReference type="SAM" id="MobiDB-lite"/>
    </source>
</evidence>
<proteinExistence type="predicted"/>
<evidence type="ECO:0000313" key="2">
    <source>
        <dbReference type="EMBL" id="SLN59955.1"/>
    </source>
</evidence>
<keyword evidence="3" id="KW-1185">Reference proteome</keyword>
<sequence length="258" mass="28264">MSDLFDALSTRFTATGPPAIRPRPTSRFEATETPDALVEEDSVISVRAPETASKVASQRVAQQPTQHVQNMEPSGSQLPLDTDHRSTREPLDNTPSKPERKQAQVSNHHSHHLSDDPATDNSVPVSPVNEPESEGTEAPIATEVPEAAIRHAPVEIIRDEPSARHTHREADQLRIIETHVVEAPERVHDAPEAVHFTTPDTIVHIGRVEMRQPAPPPQPAPPATPRSKPANDAARTSVSQGKDRGRSGLTDYLGWKRH</sequence>
<name>A0A1X6ZT17_9RHOB</name>
<dbReference type="Proteomes" id="UP000193061">
    <property type="component" value="Unassembled WGS sequence"/>
</dbReference>
<dbReference type="EMBL" id="FWFX01000010">
    <property type="protein sequence ID" value="SLN59955.1"/>
    <property type="molecule type" value="Genomic_DNA"/>
</dbReference>
<dbReference type="RefSeq" id="WP_143534479.1">
    <property type="nucleotide sequence ID" value="NZ_FWFX01000010.1"/>
</dbReference>
<protein>
    <submittedName>
        <fullName evidence="2">Uncharacterized protein</fullName>
    </submittedName>
</protein>
<feature type="region of interest" description="Disordered" evidence="1">
    <location>
        <begin position="1"/>
        <end position="147"/>
    </location>
</feature>
<gene>
    <name evidence="2" type="ORF">ROA7450_03106</name>
</gene>
<evidence type="ECO:0000313" key="3">
    <source>
        <dbReference type="Proteomes" id="UP000193061"/>
    </source>
</evidence>